<organism evidence="19 20">
    <name type="scientific">Dimargaris verticillata</name>
    <dbReference type="NCBI Taxonomy" id="2761393"/>
    <lineage>
        <taxon>Eukaryota</taxon>
        <taxon>Fungi</taxon>
        <taxon>Fungi incertae sedis</taxon>
        <taxon>Zoopagomycota</taxon>
        <taxon>Kickxellomycotina</taxon>
        <taxon>Dimargaritomycetes</taxon>
        <taxon>Dimargaritales</taxon>
        <taxon>Dimargaritaceae</taxon>
        <taxon>Dimargaris</taxon>
    </lineage>
</organism>
<keyword evidence="10" id="KW-0804">Transcription</keyword>
<feature type="compositionally biased region" description="Low complexity" evidence="16">
    <location>
        <begin position="452"/>
        <end position="461"/>
    </location>
</feature>
<evidence type="ECO:0000259" key="17">
    <source>
        <dbReference type="PROSITE" id="PS50280"/>
    </source>
</evidence>
<evidence type="ECO:0000313" key="20">
    <source>
        <dbReference type="Proteomes" id="UP001151582"/>
    </source>
</evidence>
<dbReference type="CDD" id="cd19169">
    <property type="entry name" value="SET_SETD1"/>
    <property type="match status" value="1"/>
</dbReference>
<comment type="catalytic activity">
    <reaction evidence="13">
        <text>L-lysyl(4)-[histone H3] + 3 S-adenosyl-L-methionine = N(6),N(6),N(6)-trimethyl-L-lysyl(4)-[histone H3] + 3 S-adenosyl-L-homocysteine + 3 H(+)</text>
        <dbReference type="Rhea" id="RHEA:60260"/>
        <dbReference type="Rhea" id="RHEA-COMP:15537"/>
        <dbReference type="Rhea" id="RHEA-COMP:15547"/>
        <dbReference type="ChEBI" id="CHEBI:15378"/>
        <dbReference type="ChEBI" id="CHEBI:29969"/>
        <dbReference type="ChEBI" id="CHEBI:57856"/>
        <dbReference type="ChEBI" id="CHEBI:59789"/>
        <dbReference type="ChEBI" id="CHEBI:61961"/>
        <dbReference type="EC" id="2.1.1.354"/>
    </reaction>
</comment>
<evidence type="ECO:0000256" key="15">
    <source>
        <dbReference type="ARBA" id="ARBA00049129"/>
    </source>
</evidence>
<proteinExistence type="predicted"/>
<feature type="compositionally biased region" description="Basic residues" evidence="16">
    <location>
        <begin position="129"/>
        <end position="141"/>
    </location>
</feature>
<feature type="domain" description="SET" evidence="17">
    <location>
        <begin position="1103"/>
        <end position="1220"/>
    </location>
</feature>
<dbReference type="PROSITE" id="PS50868">
    <property type="entry name" value="POST_SET"/>
    <property type="match status" value="1"/>
</dbReference>
<feature type="compositionally biased region" description="Basic and acidic residues" evidence="16">
    <location>
        <begin position="898"/>
        <end position="909"/>
    </location>
</feature>
<keyword evidence="5 19" id="KW-0808">Transferase</keyword>
<keyword evidence="11" id="KW-0539">Nucleus</keyword>
<comment type="caution">
    <text evidence="19">The sequence shown here is derived from an EMBL/GenBank/DDBJ whole genome shotgun (WGS) entry which is preliminary data.</text>
</comment>
<dbReference type="InterPro" id="IPR024657">
    <property type="entry name" value="COMPASS_Set1_N-SET"/>
</dbReference>
<dbReference type="InterPro" id="IPR044570">
    <property type="entry name" value="Set1-like"/>
</dbReference>
<dbReference type="InterPro" id="IPR037841">
    <property type="entry name" value="SET_SETD1A/B"/>
</dbReference>
<dbReference type="InterPro" id="IPR046341">
    <property type="entry name" value="SET_dom_sf"/>
</dbReference>
<dbReference type="InterPro" id="IPR035979">
    <property type="entry name" value="RBD_domain_sf"/>
</dbReference>
<feature type="compositionally biased region" description="Basic and acidic residues" evidence="16">
    <location>
        <begin position="939"/>
        <end position="948"/>
    </location>
</feature>
<feature type="compositionally biased region" description="Basic and acidic residues" evidence="16">
    <location>
        <begin position="73"/>
        <end position="83"/>
    </location>
</feature>
<feature type="compositionally biased region" description="Basic residues" evidence="16">
    <location>
        <begin position="84"/>
        <end position="103"/>
    </location>
</feature>
<feature type="region of interest" description="Disordered" evidence="16">
    <location>
        <begin position="49"/>
        <end position="198"/>
    </location>
</feature>
<dbReference type="Gene3D" id="3.30.70.330">
    <property type="match status" value="1"/>
</dbReference>
<dbReference type="AlphaFoldDB" id="A0A9W8B0W3"/>
<evidence type="ECO:0000256" key="13">
    <source>
        <dbReference type="ARBA" id="ARBA00047571"/>
    </source>
</evidence>
<gene>
    <name evidence="19" type="primary">SET1</name>
    <name evidence="19" type="ORF">H4R34_003416</name>
</gene>
<feature type="compositionally biased region" description="Basic and acidic residues" evidence="16">
    <location>
        <begin position="492"/>
        <end position="501"/>
    </location>
</feature>
<dbReference type="GO" id="GO:0032259">
    <property type="term" value="P:methylation"/>
    <property type="evidence" value="ECO:0007669"/>
    <property type="project" value="UniProtKB-KW"/>
</dbReference>
<accession>A0A9W8B0W3</accession>
<dbReference type="SMART" id="SM00317">
    <property type="entry name" value="SET"/>
    <property type="match status" value="1"/>
</dbReference>
<feature type="compositionally biased region" description="Basic and acidic residues" evidence="16">
    <location>
        <begin position="104"/>
        <end position="120"/>
    </location>
</feature>
<feature type="region of interest" description="Disordered" evidence="16">
    <location>
        <begin position="853"/>
        <end position="968"/>
    </location>
</feature>
<evidence type="ECO:0000256" key="12">
    <source>
        <dbReference type="ARBA" id="ARBA00030093"/>
    </source>
</evidence>
<dbReference type="SUPFAM" id="SSF54928">
    <property type="entry name" value="RNA-binding domain, RBD"/>
    <property type="match status" value="1"/>
</dbReference>
<dbReference type="GO" id="GO:0140999">
    <property type="term" value="F:histone H3K4 trimethyltransferase activity"/>
    <property type="evidence" value="ECO:0007669"/>
    <property type="project" value="UniProtKB-EC"/>
</dbReference>
<evidence type="ECO:0000256" key="16">
    <source>
        <dbReference type="SAM" id="MobiDB-lite"/>
    </source>
</evidence>
<evidence type="ECO:0000256" key="6">
    <source>
        <dbReference type="ARBA" id="ARBA00022691"/>
    </source>
</evidence>
<feature type="region of interest" description="Disordered" evidence="16">
    <location>
        <begin position="673"/>
        <end position="700"/>
    </location>
</feature>
<evidence type="ECO:0000256" key="10">
    <source>
        <dbReference type="ARBA" id="ARBA00023163"/>
    </source>
</evidence>
<protein>
    <recommendedName>
        <fullName evidence="3">Histone-lysine N-methyltransferase, H3 lysine-4 specific</fullName>
        <ecNumber evidence="2">2.1.1.354</ecNumber>
    </recommendedName>
    <alternativeName>
        <fullName evidence="12">SET domain-containing protein 1</fullName>
    </alternativeName>
</protein>
<feature type="domain" description="Post-SET" evidence="18">
    <location>
        <begin position="1226"/>
        <end position="1242"/>
    </location>
</feature>
<evidence type="ECO:0000256" key="7">
    <source>
        <dbReference type="ARBA" id="ARBA00022853"/>
    </source>
</evidence>
<dbReference type="PROSITE" id="PS50280">
    <property type="entry name" value="SET"/>
    <property type="match status" value="1"/>
</dbReference>
<keyword evidence="7" id="KW-0156">Chromatin regulator</keyword>
<dbReference type="Proteomes" id="UP001151582">
    <property type="component" value="Unassembled WGS sequence"/>
</dbReference>
<dbReference type="Pfam" id="PF00856">
    <property type="entry name" value="SET"/>
    <property type="match status" value="1"/>
</dbReference>
<dbReference type="GO" id="GO:0048188">
    <property type="term" value="C:Set1C/COMPASS complex"/>
    <property type="evidence" value="ECO:0007669"/>
    <property type="project" value="InterPro"/>
</dbReference>
<evidence type="ECO:0000256" key="5">
    <source>
        <dbReference type="ARBA" id="ARBA00022679"/>
    </source>
</evidence>
<evidence type="ECO:0000256" key="14">
    <source>
        <dbReference type="ARBA" id="ARBA00047583"/>
    </source>
</evidence>
<feature type="region of interest" description="Disordered" evidence="16">
    <location>
        <begin position="748"/>
        <end position="807"/>
    </location>
</feature>
<evidence type="ECO:0000256" key="4">
    <source>
        <dbReference type="ARBA" id="ARBA00022603"/>
    </source>
</evidence>
<sequence length="1242" mass="138195">MFGVMPAPFGFRPHQMPMMANPYLMSQTPFMAPGMFQPPGTAPNGMFPPPFDPHRRPMMPMPLMMPLSSNSLGRRDSDHYEPSHRRRRTHRDRSRNRSRRSRSRDRSRTRSRTRNRERSQSRSSSQRQASRHWSRSPKRRDRSPSRPLPPHAIEVPFHPTLSSNASASTSLLLIPPSPRPSSTNFPTEKHSTTPSTPLQSQVTVILQESLDPNRTPADWRVMYDGHLDPAHRRRHKEVNKRYNGQPTSEIPLATRTDPRLHHREPLPARTSLPQGWLKSTTFAFDEVNQRRAPAVSIALSNLPPLMTVRQLSTRLSTFGRLGRVDLEYCPYTGTSLGLAKVTYIMKQTSDPHPKQAVEQALALANQAVWDNRSVAITLFSQPQWDRLLAAQHQQAEAKFMGTTRASPSTQDFETATPKSEAPTEPRRFSADTPRASQCRDSGRRPAERRPPSSHSNSPSVPDRNHSRESHLDRPVTFSSAKHDRPRHAASTAREDTRTTKSKMDQWVKISRYCLPFTAFNAQRIELLFTSPCPSSILSDRDNWYLRFSGPADARRCLATMDGKAVEGRIVNVDQCDDQDQRPIQALLDRSLSGGANTNAGLTSAKATPKPLPSQPMGTKTPRRDPTDPVDRRELCSEVLTVLTRELTLVFWRDLRQRISGPIVNDLWNQRLAKAPSSEAPVSDPPTKDDSSAEKADAATDRVAPIKATGGTNSTVPSAVGQSSLPTLHDRVAEASNIATPSVATYSISRLPRFKKRPGTSSHRPRSDQGGLLTKLRGDRRADGHGSMDTHRPIDRHHASGTRRRSYDKRRLAEELLVSRPGVNGASSHQAKRLRDYLSSTDDEDQGGFTRLLAETHKSPIKSTRSAMDYSSTEDDSDALPIATDRLDIKPPALAIKSRTTERSRAHNADAARPSVDFTSSSGSEAEGDMHPMVNSTMARLDRGAEDPGARGASPALSPPPDPALQLPKHLTGSARTEGYYPMPPLLKKLYLPKLEVCASNPYTSAQMSSRTNRATNRRLQLGLQLHKLTLANMYGSDPSSAALSDPFHGHAQGRSGRGRRGATAGALDSSHEALLPGSQGARAPVSMHESDLLKFDQLKSRKKELRFAKSEIHDWGLFAMEPIQAADMVIEYVGEVIRQKVADHREKQYERQGIGSSYLFRLDEDAVIDATKMGNMARFINHCCQPNCTARIITVEGHKRIVIYAKQDIDAGEEITYDYKFPIEKDKIPCLCGAEGCRGTLN</sequence>
<dbReference type="Gene3D" id="2.170.270.10">
    <property type="entry name" value="SET domain"/>
    <property type="match status" value="1"/>
</dbReference>
<keyword evidence="8" id="KW-0694">RNA-binding</keyword>
<comment type="catalytic activity">
    <reaction evidence="15">
        <text>N(6),N(6)-dimethyl-L-lysyl(4)-[histone H3] + S-adenosyl-L-methionine = N(6),N(6),N(6)-trimethyl-L-lysyl(4)-[histone H3] + S-adenosyl-L-homocysteine + H(+)</text>
        <dbReference type="Rhea" id="RHEA:60272"/>
        <dbReference type="Rhea" id="RHEA-COMP:15537"/>
        <dbReference type="Rhea" id="RHEA-COMP:15540"/>
        <dbReference type="ChEBI" id="CHEBI:15378"/>
        <dbReference type="ChEBI" id="CHEBI:57856"/>
        <dbReference type="ChEBI" id="CHEBI:59789"/>
        <dbReference type="ChEBI" id="CHEBI:61961"/>
        <dbReference type="ChEBI" id="CHEBI:61976"/>
    </reaction>
</comment>
<dbReference type="OrthoDB" id="308383at2759"/>
<evidence type="ECO:0000256" key="11">
    <source>
        <dbReference type="ARBA" id="ARBA00023242"/>
    </source>
</evidence>
<dbReference type="GO" id="GO:0003723">
    <property type="term" value="F:RNA binding"/>
    <property type="evidence" value="ECO:0007669"/>
    <property type="project" value="UniProtKB-KW"/>
</dbReference>
<comment type="catalytic activity">
    <reaction evidence="14">
        <text>N(6)-methyl-L-lysyl(4)-[histone H3] + S-adenosyl-L-methionine = N(6),N(6)-dimethyl-L-lysyl(4)-[histone H3] + S-adenosyl-L-homocysteine + H(+)</text>
        <dbReference type="Rhea" id="RHEA:60268"/>
        <dbReference type="Rhea" id="RHEA-COMP:15540"/>
        <dbReference type="Rhea" id="RHEA-COMP:15543"/>
        <dbReference type="ChEBI" id="CHEBI:15378"/>
        <dbReference type="ChEBI" id="CHEBI:57856"/>
        <dbReference type="ChEBI" id="CHEBI:59789"/>
        <dbReference type="ChEBI" id="CHEBI:61929"/>
        <dbReference type="ChEBI" id="CHEBI:61976"/>
    </reaction>
</comment>
<feature type="compositionally biased region" description="Polar residues" evidence="16">
    <location>
        <begin position="860"/>
        <end position="870"/>
    </location>
</feature>
<evidence type="ECO:0000259" key="18">
    <source>
        <dbReference type="PROSITE" id="PS50868"/>
    </source>
</evidence>
<dbReference type="InterPro" id="IPR001214">
    <property type="entry name" value="SET_dom"/>
</dbReference>
<reference evidence="19" key="1">
    <citation type="submission" date="2022-07" db="EMBL/GenBank/DDBJ databases">
        <title>Phylogenomic reconstructions and comparative analyses of Kickxellomycotina fungi.</title>
        <authorList>
            <person name="Reynolds N.K."/>
            <person name="Stajich J.E."/>
            <person name="Barry K."/>
            <person name="Grigoriev I.V."/>
            <person name="Crous P."/>
            <person name="Smith M.E."/>
        </authorList>
    </citation>
    <scope>NUCLEOTIDE SEQUENCE</scope>
    <source>
        <strain evidence="19">RSA 567</strain>
    </source>
</reference>
<evidence type="ECO:0000256" key="8">
    <source>
        <dbReference type="ARBA" id="ARBA00022884"/>
    </source>
</evidence>
<keyword evidence="20" id="KW-1185">Reference proteome</keyword>
<keyword evidence="4 19" id="KW-0489">Methyltransferase</keyword>
<dbReference type="EMBL" id="JANBQB010000314">
    <property type="protein sequence ID" value="KAJ1977878.1"/>
    <property type="molecule type" value="Genomic_DNA"/>
</dbReference>
<feature type="compositionally biased region" description="Polar residues" evidence="16">
    <location>
        <begin position="403"/>
        <end position="417"/>
    </location>
</feature>
<evidence type="ECO:0000256" key="1">
    <source>
        <dbReference type="ARBA" id="ARBA00004123"/>
    </source>
</evidence>
<feature type="compositionally biased region" description="Low complexity" evidence="16">
    <location>
        <begin position="160"/>
        <end position="174"/>
    </location>
</feature>
<keyword evidence="9" id="KW-0805">Transcription regulation</keyword>
<dbReference type="PANTHER" id="PTHR45814:SF2">
    <property type="entry name" value="HISTONE-LYSINE N-METHYLTRANSFERASE SETD1"/>
    <property type="match status" value="1"/>
</dbReference>
<evidence type="ECO:0000256" key="3">
    <source>
        <dbReference type="ARBA" id="ARBA00015839"/>
    </source>
</evidence>
<feature type="compositionally biased region" description="Basic and acidic residues" evidence="16">
    <location>
        <begin position="462"/>
        <end position="473"/>
    </location>
</feature>
<feature type="region of interest" description="Disordered" evidence="16">
    <location>
        <begin position="1040"/>
        <end position="1067"/>
    </location>
</feature>
<feature type="region of interest" description="Disordered" evidence="16">
    <location>
        <begin position="590"/>
        <end position="629"/>
    </location>
</feature>
<feature type="region of interest" description="Disordered" evidence="16">
    <location>
        <begin position="400"/>
        <end position="501"/>
    </location>
</feature>
<feature type="compositionally biased region" description="Basic and acidic residues" evidence="16">
    <location>
        <begin position="440"/>
        <end position="450"/>
    </location>
</feature>
<dbReference type="SUPFAM" id="SSF82199">
    <property type="entry name" value="SET domain"/>
    <property type="match status" value="1"/>
</dbReference>
<dbReference type="InterPro" id="IPR003616">
    <property type="entry name" value="Post-SET_dom"/>
</dbReference>
<name>A0A9W8B0W3_9FUNG</name>
<comment type="subcellular location">
    <subcellularLocation>
        <location evidence="1">Nucleus</location>
    </subcellularLocation>
</comment>
<dbReference type="SMART" id="SM01291">
    <property type="entry name" value="N-SET"/>
    <property type="match status" value="1"/>
</dbReference>
<evidence type="ECO:0000313" key="19">
    <source>
        <dbReference type="EMBL" id="KAJ1977878.1"/>
    </source>
</evidence>
<evidence type="ECO:0000256" key="9">
    <source>
        <dbReference type="ARBA" id="ARBA00023015"/>
    </source>
</evidence>
<feature type="compositionally biased region" description="Basic and acidic residues" evidence="16">
    <location>
        <begin position="775"/>
        <end position="797"/>
    </location>
</feature>
<dbReference type="PANTHER" id="PTHR45814">
    <property type="entry name" value="HISTONE-LYSINE N-METHYLTRANSFERASE SETD1"/>
    <property type="match status" value="1"/>
</dbReference>
<feature type="compositionally biased region" description="Basic and acidic residues" evidence="16">
    <location>
        <begin position="685"/>
        <end position="699"/>
    </location>
</feature>
<dbReference type="InterPro" id="IPR012677">
    <property type="entry name" value="Nucleotide-bd_a/b_plait_sf"/>
</dbReference>
<keyword evidence="6" id="KW-0949">S-adenosyl-L-methionine</keyword>
<dbReference type="SMART" id="SM00508">
    <property type="entry name" value="PostSET"/>
    <property type="match status" value="1"/>
</dbReference>
<evidence type="ECO:0000256" key="2">
    <source>
        <dbReference type="ARBA" id="ARBA00012182"/>
    </source>
</evidence>
<dbReference type="EC" id="2.1.1.354" evidence="2"/>
<feature type="compositionally biased region" description="Basic residues" evidence="16">
    <location>
        <begin position="798"/>
        <end position="807"/>
    </location>
</feature>
<feature type="compositionally biased region" description="Polar residues" evidence="16">
    <location>
        <begin position="593"/>
        <end position="605"/>
    </location>
</feature>